<dbReference type="Gene3D" id="3.40.50.1000">
    <property type="entry name" value="HAD superfamily/HAD-like"/>
    <property type="match status" value="1"/>
</dbReference>
<dbReference type="InterPro" id="IPR036412">
    <property type="entry name" value="HAD-like_sf"/>
</dbReference>
<dbReference type="GO" id="GO:0008253">
    <property type="term" value="F:5'-nucleotidase activity"/>
    <property type="evidence" value="ECO:0007669"/>
    <property type="project" value="InterPro"/>
</dbReference>
<dbReference type="InterPro" id="IPR010708">
    <property type="entry name" value="5'(3')-deoxyribonucleotidase"/>
</dbReference>
<organism evidence="2">
    <name type="scientific">uncultured Caudovirales phage</name>
    <dbReference type="NCBI Taxonomy" id="2100421"/>
    <lineage>
        <taxon>Viruses</taxon>
        <taxon>Duplodnaviria</taxon>
        <taxon>Heunggongvirae</taxon>
        <taxon>Uroviricota</taxon>
        <taxon>Caudoviricetes</taxon>
        <taxon>Peduoviridae</taxon>
        <taxon>Maltschvirus</taxon>
        <taxon>Maltschvirus maltsch</taxon>
    </lineage>
</organism>
<gene>
    <name evidence="2" type="ORF">UFOVP257_321</name>
</gene>
<evidence type="ECO:0000256" key="1">
    <source>
        <dbReference type="PIRSR" id="PIRSR610708-1"/>
    </source>
</evidence>
<dbReference type="GO" id="GO:0009264">
    <property type="term" value="P:deoxyribonucleotide catabolic process"/>
    <property type="evidence" value="ECO:0007669"/>
    <property type="project" value="InterPro"/>
</dbReference>
<dbReference type="EMBL" id="LR796274">
    <property type="protein sequence ID" value="CAB4133599.1"/>
    <property type="molecule type" value="Genomic_DNA"/>
</dbReference>
<protein>
    <submittedName>
        <fullName evidence="2">5'(3')-deoxyribonucleotidase</fullName>
    </submittedName>
</protein>
<dbReference type="SUPFAM" id="SSF56784">
    <property type="entry name" value="HAD-like"/>
    <property type="match status" value="1"/>
</dbReference>
<feature type="active site" description="Proton donor" evidence="1">
    <location>
        <position position="9"/>
    </location>
</feature>
<name>A0A6J5LPE1_9CAUD</name>
<dbReference type="InterPro" id="IPR023214">
    <property type="entry name" value="HAD_sf"/>
</dbReference>
<proteinExistence type="predicted"/>
<accession>A0A6J5LPE1</accession>
<reference evidence="2" key="1">
    <citation type="submission" date="2020-04" db="EMBL/GenBank/DDBJ databases">
        <authorList>
            <person name="Chiriac C."/>
            <person name="Salcher M."/>
            <person name="Ghai R."/>
            <person name="Kavagutti S V."/>
        </authorList>
    </citation>
    <scope>NUCLEOTIDE SEQUENCE</scope>
</reference>
<dbReference type="Pfam" id="PF06941">
    <property type="entry name" value="NT5C"/>
    <property type="match status" value="1"/>
</dbReference>
<feature type="active site" description="Nucleophile" evidence="1">
    <location>
        <position position="7"/>
    </location>
</feature>
<sequence length="160" mass="18185">MKTLYLDMDGVVADFDEYAARTLGIPPSSGIYPNEIWYQLATNQRLYRDLIKTPYADELVFLCSAFAKVNGYDLKFLSAVPKGNDVPWAFFDKVQWAQKYFPSIPVFFGPFSKDKHVHCKVGDILIDDRASNIDEWKAAGGIAIHHKNIDATLQELSKLY</sequence>
<evidence type="ECO:0000313" key="2">
    <source>
        <dbReference type="EMBL" id="CAB4133599.1"/>
    </source>
</evidence>